<evidence type="ECO:0000313" key="1">
    <source>
        <dbReference type="EMBL" id="PPQ83700.1"/>
    </source>
</evidence>
<name>A0A409WYX1_9AGAR</name>
<comment type="caution">
    <text evidence="1">The sequence shown here is derived from an EMBL/GenBank/DDBJ whole genome shotgun (WGS) entry which is preliminary data.</text>
</comment>
<dbReference type="Proteomes" id="UP000284706">
    <property type="component" value="Unassembled WGS sequence"/>
</dbReference>
<gene>
    <name evidence="1" type="ORF">CVT26_005987</name>
</gene>
<keyword evidence="2" id="KW-1185">Reference proteome</keyword>
<dbReference type="AlphaFoldDB" id="A0A409WYX1"/>
<accession>A0A409WYX1</accession>
<evidence type="ECO:0000313" key="2">
    <source>
        <dbReference type="Proteomes" id="UP000284706"/>
    </source>
</evidence>
<dbReference type="InParanoid" id="A0A409WYX1"/>
<dbReference type="EMBL" id="NHYE01004587">
    <property type="protein sequence ID" value="PPQ83700.1"/>
    <property type="molecule type" value="Genomic_DNA"/>
</dbReference>
<sequence length="126" mass="14486">MAGNVDMNKIRSRLEEKLIVAKKELKAAQEIWFPMRKLKRAETDAAERDATRARWKLAKINVNRITDKLDGNLPFDPEGESGHAMQFSFVNTVIQIFDSMIPRSHLRTKEDFTLPHIFPSHTLGNP</sequence>
<proteinExistence type="predicted"/>
<organism evidence="1 2">
    <name type="scientific">Gymnopilus dilepis</name>
    <dbReference type="NCBI Taxonomy" id="231916"/>
    <lineage>
        <taxon>Eukaryota</taxon>
        <taxon>Fungi</taxon>
        <taxon>Dikarya</taxon>
        <taxon>Basidiomycota</taxon>
        <taxon>Agaricomycotina</taxon>
        <taxon>Agaricomycetes</taxon>
        <taxon>Agaricomycetidae</taxon>
        <taxon>Agaricales</taxon>
        <taxon>Agaricineae</taxon>
        <taxon>Hymenogastraceae</taxon>
        <taxon>Gymnopilus</taxon>
    </lineage>
</organism>
<reference evidence="1 2" key="1">
    <citation type="journal article" date="2018" name="Evol. Lett.">
        <title>Horizontal gene cluster transfer increased hallucinogenic mushroom diversity.</title>
        <authorList>
            <person name="Reynolds H.T."/>
            <person name="Vijayakumar V."/>
            <person name="Gluck-Thaler E."/>
            <person name="Korotkin H.B."/>
            <person name="Matheny P.B."/>
            <person name="Slot J.C."/>
        </authorList>
    </citation>
    <scope>NUCLEOTIDE SEQUENCE [LARGE SCALE GENOMIC DNA]</scope>
    <source>
        <strain evidence="1 2">SRW20</strain>
    </source>
</reference>
<protein>
    <submittedName>
        <fullName evidence="1">Uncharacterized protein</fullName>
    </submittedName>
</protein>